<reference evidence="2" key="1">
    <citation type="submission" date="2020-11" db="EMBL/GenBank/DDBJ databases">
        <authorList>
            <consortium name="DOE Joint Genome Institute"/>
            <person name="Ahrendt S."/>
            <person name="Riley R."/>
            <person name="Andreopoulos W."/>
            <person name="Labutti K."/>
            <person name="Pangilinan J."/>
            <person name="Ruiz-Duenas F.J."/>
            <person name="Barrasa J.M."/>
            <person name="Sanchez-Garcia M."/>
            <person name="Camarero S."/>
            <person name="Miyauchi S."/>
            <person name="Serrano A."/>
            <person name="Linde D."/>
            <person name="Babiker R."/>
            <person name="Drula E."/>
            <person name="Ayuso-Fernandez I."/>
            <person name="Pacheco R."/>
            <person name="Padilla G."/>
            <person name="Ferreira P."/>
            <person name="Barriuso J."/>
            <person name="Kellner H."/>
            <person name="Castanera R."/>
            <person name="Alfaro M."/>
            <person name="Ramirez L."/>
            <person name="Pisabarro A.G."/>
            <person name="Kuo A."/>
            <person name="Tritt A."/>
            <person name="Lipzen A."/>
            <person name="He G."/>
            <person name="Yan M."/>
            <person name="Ng V."/>
            <person name="Cullen D."/>
            <person name="Martin F."/>
            <person name="Rosso M.-N."/>
            <person name="Henrissat B."/>
            <person name="Hibbett D."/>
            <person name="Martinez A.T."/>
            <person name="Grigoriev I.V."/>
        </authorList>
    </citation>
    <scope>NUCLEOTIDE SEQUENCE</scope>
    <source>
        <strain evidence="2">MF-IS2</strain>
    </source>
</reference>
<dbReference type="Gene3D" id="3.80.10.10">
    <property type="entry name" value="Ribonuclease Inhibitor"/>
    <property type="match status" value="1"/>
</dbReference>
<feature type="region of interest" description="Disordered" evidence="1">
    <location>
        <begin position="49"/>
        <end position="68"/>
    </location>
</feature>
<comment type="caution">
    <text evidence="2">The sequence shown here is derived from an EMBL/GenBank/DDBJ whole genome shotgun (WGS) entry which is preliminary data.</text>
</comment>
<protein>
    <recommendedName>
        <fullName evidence="4">F-box domain-containing protein</fullName>
    </recommendedName>
</protein>
<gene>
    <name evidence="2" type="ORF">P691DRAFT_735633</name>
</gene>
<dbReference type="InterPro" id="IPR036047">
    <property type="entry name" value="F-box-like_dom_sf"/>
</dbReference>
<organism evidence="2 3">
    <name type="scientific">Macrolepiota fuliginosa MF-IS2</name>
    <dbReference type="NCBI Taxonomy" id="1400762"/>
    <lineage>
        <taxon>Eukaryota</taxon>
        <taxon>Fungi</taxon>
        <taxon>Dikarya</taxon>
        <taxon>Basidiomycota</taxon>
        <taxon>Agaricomycotina</taxon>
        <taxon>Agaricomycetes</taxon>
        <taxon>Agaricomycetidae</taxon>
        <taxon>Agaricales</taxon>
        <taxon>Agaricineae</taxon>
        <taxon>Agaricaceae</taxon>
        <taxon>Macrolepiota</taxon>
    </lineage>
</organism>
<evidence type="ECO:0000256" key="1">
    <source>
        <dbReference type="SAM" id="MobiDB-lite"/>
    </source>
</evidence>
<proteinExistence type="predicted"/>
<name>A0A9P6C155_9AGAR</name>
<evidence type="ECO:0000313" key="2">
    <source>
        <dbReference type="EMBL" id="KAF9445043.1"/>
    </source>
</evidence>
<dbReference type="OrthoDB" id="2856616at2759"/>
<evidence type="ECO:0008006" key="4">
    <source>
        <dbReference type="Google" id="ProtNLM"/>
    </source>
</evidence>
<dbReference type="InterPro" id="IPR032675">
    <property type="entry name" value="LRR_dom_sf"/>
</dbReference>
<dbReference type="EMBL" id="MU151329">
    <property type="protein sequence ID" value="KAF9445043.1"/>
    <property type="molecule type" value="Genomic_DNA"/>
</dbReference>
<evidence type="ECO:0000313" key="3">
    <source>
        <dbReference type="Proteomes" id="UP000807342"/>
    </source>
</evidence>
<accession>A0A9P6C155</accession>
<keyword evidence="3" id="KW-1185">Reference proteome</keyword>
<dbReference type="SUPFAM" id="SSF52058">
    <property type="entry name" value="L domain-like"/>
    <property type="match status" value="1"/>
</dbReference>
<dbReference type="AlphaFoldDB" id="A0A9P6C155"/>
<dbReference type="Proteomes" id="UP000807342">
    <property type="component" value="Unassembled WGS sequence"/>
</dbReference>
<feature type="compositionally biased region" description="Low complexity" evidence="1">
    <location>
        <begin position="52"/>
        <end position="66"/>
    </location>
</feature>
<sequence length="638" mass="72089">MTWPNVTLKSVYPPMFIAYDPGSSSIYDNWQRPEPLPLDIRLALEKTRKNTSPVSGSSSIDSPSQSLKRSLFPSRFKKTSPSRSPIQQAKQHNNEQIACRLPEEVYFEIFLNCAQLPLQSLENWGWTNVSYVCSNWRSTALRCRKLWAFIDFSSPARTAISLNRAKGEPLSIRAVVKQHNHCQVRNILNNAHQVHDIHLDSSFDDIQPLLETLAHPNPTLTSLVVNVASEGMLPPTYPRPDFPLFGQRLHLQTVELTGVPLYLLSYRCPSLTRLTIHDLPKCEHHADIFELLPNLPQLQYLTITRCAMHGEVPDRQIHLPHLQHLKVKGSLQQVADFLEPIILPSDCQLSCSLDQLDNLSESLWRFCQLIGAHSYTSSQDIPLETLILTCNEVSTRFTTSYDLNPDFRQSIRIRAFGPTAKPNCATFDISIGPGGQTIPDDIIITTLSGIWRALFLTGVQTLSLQNIDIVTQKTWTQFLRTLPQLRVLDIRGCAPSGLAWALLLDVLSSSASASRFLAPRLDDVYLHGVDCSSGGLMLSPKGQINSHADQDDSSFLDVLAACLKHRRRHKIRLRSLTVTRCEQVSEKTLEEVKQMVSHLVWDIRGKVKGETSARYRTMHLDTPRSDLRHYHRLEALLS</sequence>
<dbReference type="SUPFAM" id="SSF81383">
    <property type="entry name" value="F-box domain"/>
    <property type="match status" value="1"/>
</dbReference>